<name>A0ABT7C120_9CYAN</name>
<keyword evidence="3" id="KW-1185">Reference proteome</keyword>
<dbReference type="RefSeq" id="WP_283759098.1">
    <property type="nucleotide sequence ID" value="NZ_JAQOSQ010000015.1"/>
</dbReference>
<evidence type="ECO:0000313" key="3">
    <source>
        <dbReference type="Proteomes" id="UP001232992"/>
    </source>
</evidence>
<organism evidence="2 3">
    <name type="scientific">Roseofilum casamattae BLCC-M143</name>
    <dbReference type="NCBI Taxonomy" id="3022442"/>
    <lineage>
        <taxon>Bacteria</taxon>
        <taxon>Bacillati</taxon>
        <taxon>Cyanobacteriota</taxon>
        <taxon>Cyanophyceae</taxon>
        <taxon>Desertifilales</taxon>
        <taxon>Desertifilaceae</taxon>
        <taxon>Roseofilum</taxon>
        <taxon>Roseofilum casamattae</taxon>
    </lineage>
</organism>
<evidence type="ECO:0000313" key="2">
    <source>
        <dbReference type="EMBL" id="MDJ1184444.1"/>
    </source>
</evidence>
<gene>
    <name evidence="2" type="ORF">PMH09_14755</name>
</gene>
<protein>
    <recommendedName>
        <fullName evidence="4">SGNH/GDSL hydrolase family protein</fullName>
    </recommendedName>
</protein>
<feature type="transmembrane region" description="Helical" evidence="1">
    <location>
        <begin position="12"/>
        <end position="34"/>
    </location>
</feature>
<evidence type="ECO:0000256" key="1">
    <source>
        <dbReference type="SAM" id="Phobius"/>
    </source>
</evidence>
<dbReference type="SUPFAM" id="SSF52266">
    <property type="entry name" value="SGNH hydrolase"/>
    <property type="match status" value="1"/>
</dbReference>
<sequence>MFKIKARWIKIASLNFLGVLAVLEGFSLVLYGVMKNNLFYAHSPVASYQMSISSESGNLAVDIDNSLQLRLHPYFGFTDFQPDEATINNYQFLSPKHYPVKRESDRQLIVGIFGGSVALSVAQIEERDRIISNILKTLPQWSDKEIIILNFAQSGYKQPQPLLVLNYFLALGQEFDIVINIDGFSDVALSSSNYPERVHLSMPSASVMTSLINLGNNEFSATDLELAIQRHKYNSNIENIQDRQSDCWLALCYMINQWKYQKLQRDRQEFLQQKIQERSEDRRTETTEFNSSTFFYLNPPDVDTNPENLYRKIAESWASSSLLMHQALVSNDALYFHFLQPNQYYPTERKLSNAEAKQVTSDSQGYGESIRQGYPILIDAIAQLEDNGVHIFNAVDVFDREPKRVYSDDCCHYNELGNKQFSKYIGDRIIETLTTPQASPKNLVINNP</sequence>
<accession>A0ABT7C120</accession>
<keyword evidence="1" id="KW-1133">Transmembrane helix</keyword>
<dbReference type="Proteomes" id="UP001232992">
    <property type="component" value="Unassembled WGS sequence"/>
</dbReference>
<reference evidence="2 3" key="1">
    <citation type="submission" date="2023-01" db="EMBL/GenBank/DDBJ databases">
        <title>Novel diversity within Roseofilum (Cyanobacteria; Desertifilaceae) from marine benthic mats with descriptions of four novel species.</title>
        <authorList>
            <person name="Wang Y."/>
            <person name="Berthold D.E."/>
            <person name="Hu J."/>
            <person name="Lefler F.W."/>
            <person name="Laughinghouse H.D. IV."/>
        </authorList>
    </citation>
    <scope>NUCLEOTIDE SEQUENCE [LARGE SCALE GENOMIC DNA]</scope>
    <source>
        <strain evidence="2 3">BLCC-M143</strain>
    </source>
</reference>
<proteinExistence type="predicted"/>
<evidence type="ECO:0008006" key="4">
    <source>
        <dbReference type="Google" id="ProtNLM"/>
    </source>
</evidence>
<keyword evidence="1" id="KW-0472">Membrane</keyword>
<keyword evidence="1" id="KW-0812">Transmembrane</keyword>
<dbReference type="EMBL" id="JAQOSQ010000015">
    <property type="protein sequence ID" value="MDJ1184444.1"/>
    <property type="molecule type" value="Genomic_DNA"/>
</dbReference>
<comment type="caution">
    <text evidence="2">The sequence shown here is derived from an EMBL/GenBank/DDBJ whole genome shotgun (WGS) entry which is preliminary data.</text>
</comment>